<evidence type="ECO:0000313" key="4">
    <source>
        <dbReference type="EMBL" id="TWG08752.1"/>
    </source>
</evidence>
<evidence type="ECO:0000256" key="2">
    <source>
        <dbReference type="SAM" id="Phobius"/>
    </source>
</evidence>
<keyword evidence="2" id="KW-0812">Transmembrane</keyword>
<accession>A0A561VAY3</accession>
<gene>
    <name evidence="4" type="ORF">FHU35_111377</name>
</gene>
<name>A0A561VAY3_9PSEU</name>
<dbReference type="OrthoDB" id="3614545at2"/>
<sequence>MSSPGGPWDPRQQHRGSGSFQQARPEPARRTNRGWLVFALVLGALVLIGAMAAVLVIGFRGPEAAPRPAPPAPPPTTTAAPAVPGWQVVAVPKRQAVYDVPQDWEIDPAPENVHAVGPPSDAVTLTGVSHQQLGFCPGDDNSFRAMAGVSARLGPDNAAVAGDTLGTFVRHAFTRDAVAPLVEGSPPEQLKLRGGRTAIRINARITLPAPAGCDSRAVAVSVVATNNDGRSSVVFVAAADQDVPGAVTPGTLDEIGGSLRQR</sequence>
<evidence type="ECO:0000256" key="1">
    <source>
        <dbReference type="SAM" id="MobiDB-lite"/>
    </source>
</evidence>
<keyword evidence="2" id="KW-0472">Membrane</keyword>
<dbReference type="Proteomes" id="UP000316184">
    <property type="component" value="Unassembled WGS sequence"/>
</dbReference>
<protein>
    <recommendedName>
        <fullName evidence="3">DUF8017 domain-containing protein</fullName>
    </recommendedName>
</protein>
<dbReference type="EMBL" id="VIWX01000001">
    <property type="protein sequence ID" value="TWG08752.1"/>
    <property type="molecule type" value="Genomic_DNA"/>
</dbReference>
<keyword evidence="2" id="KW-1133">Transmembrane helix</keyword>
<proteinExistence type="predicted"/>
<reference evidence="4 5" key="1">
    <citation type="submission" date="2019-06" db="EMBL/GenBank/DDBJ databases">
        <title>Sequencing the genomes of 1000 actinobacteria strains.</title>
        <authorList>
            <person name="Klenk H.-P."/>
        </authorList>
    </citation>
    <scope>NUCLEOTIDE SEQUENCE [LARGE SCALE GENOMIC DNA]</scope>
    <source>
        <strain evidence="4 5">DSM 46699</strain>
    </source>
</reference>
<evidence type="ECO:0000313" key="5">
    <source>
        <dbReference type="Proteomes" id="UP000316184"/>
    </source>
</evidence>
<comment type="caution">
    <text evidence="4">The sequence shown here is derived from an EMBL/GenBank/DDBJ whole genome shotgun (WGS) entry which is preliminary data.</text>
</comment>
<dbReference type="InterPro" id="IPR058330">
    <property type="entry name" value="DUF8017"/>
</dbReference>
<dbReference type="AlphaFoldDB" id="A0A561VAY3"/>
<dbReference type="RefSeq" id="WP_145737482.1">
    <property type="nucleotide sequence ID" value="NZ_VIWX01000001.1"/>
</dbReference>
<keyword evidence="5" id="KW-1185">Reference proteome</keyword>
<evidence type="ECO:0000259" key="3">
    <source>
        <dbReference type="Pfam" id="PF26056"/>
    </source>
</evidence>
<feature type="domain" description="DUF8017" evidence="3">
    <location>
        <begin position="80"/>
        <end position="261"/>
    </location>
</feature>
<organism evidence="4 5">
    <name type="scientific">Saccharopolyspora dendranthemae</name>
    <dbReference type="NCBI Taxonomy" id="1181886"/>
    <lineage>
        <taxon>Bacteria</taxon>
        <taxon>Bacillati</taxon>
        <taxon>Actinomycetota</taxon>
        <taxon>Actinomycetes</taxon>
        <taxon>Pseudonocardiales</taxon>
        <taxon>Pseudonocardiaceae</taxon>
        <taxon>Saccharopolyspora</taxon>
    </lineage>
</organism>
<feature type="transmembrane region" description="Helical" evidence="2">
    <location>
        <begin position="35"/>
        <end position="59"/>
    </location>
</feature>
<dbReference type="Pfam" id="PF26056">
    <property type="entry name" value="DUF8017"/>
    <property type="match status" value="1"/>
</dbReference>
<feature type="region of interest" description="Disordered" evidence="1">
    <location>
        <begin position="1"/>
        <end position="28"/>
    </location>
</feature>